<feature type="domain" description="Cation efflux protein transmembrane" evidence="13">
    <location>
        <begin position="16"/>
        <end position="206"/>
    </location>
</feature>
<comment type="subcellular location">
    <subcellularLocation>
        <location evidence="2">Cytoplasmic vesicle</location>
        <location evidence="2">Secretory vesicle</location>
        <location evidence="2">Synaptic vesicle membrane</location>
        <topology evidence="2">Multi-pass membrane protein</topology>
    </subcellularLocation>
    <subcellularLocation>
        <location evidence="1">Early endosome membrane</location>
    </subcellularLocation>
</comment>
<protein>
    <recommendedName>
        <fullName evidence="13">Cation efflux protein transmembrane domain-containing protein</fullName>
    </recommendedName>
</protein>
<keyword evidence="10" id="KW-0968">Cytoplasmic vesicle</keyword>
<evidence type="ECO:0000256" key="6">
    <source>
        <dbReference type="ARBA" id="ARBA00022833"/>
    </source>
</evidence>
<evidence type="ECO:0000256" key="9">
    <source>
        <dbReference type="ARBA" id="ARBA00023136"/>
    </source>
</evidence>
<keyword evidence="9 12" id="KW-0472">Membrane</keyword>
<evidence type="ECO:0000256" key="4">
    <source>
        <dbReference type="ARBA" id="ARBA00022692"/>
    </source>
</evidence>
<gene>
    <name evidence="14" type="ORF">HYPSUDRAFT_40281</name>
</gene>
<dbReference type="AlphaFoldDB" id="A0A0D2PU22"/>
<accession>A0A0D2PU22</accession>
<dbReference type="GO" id="GO:0030003">
    <property type="term" value="P:intracellular monoatomic cation homeostasis"/>
    <property type="evidence" value="ECO:0007669"/>
    <property type="project" value="UniProtKB-ARBA"/>
</dbReference>
<organism evidence="14 15">
    <name type="scientific">Hypholoma sublateritium (strain FD-334 SS-4)</name>
    <dbReference type="NCBI Taxonomy" id="945553"/>
    <lineage>
        <taxon>Eukaryota</taxon>
        <taxon>Fungi</taxon>
        <taxon>Dikarya</taxon>
        <taxon>Basidiomycota</taxon>
        <taxon>Agaricomycotina</taxon>
        <taxon>Agaricomycetes</taxon>
        <taxon>Agaricomycetidae</taxon>
        <taxon>Agaricales</taxon>
        <taxon>Agaricineae</taxon>
        <taxon>Strophariaceae</taxon>
        <taxon>Hypholoma</taxon>
    </lineage>
</organism>
<dbReference type="Proteomes" id="UP000054270">
    <property type="component" value="Unassembled WGS sequence"/>
</dbReference>
<evidence type="ECO:0000259" key="13">
    <source>
        <dbReference type="Pfam" id="PF01545"/>
    </source>
</evidence>
<feature type="region of interest" description="Disordered" evidence="11">
    <location>
        <begin position="251"/>
        <end position="293"/>
    </location>
</feature>
<dbReference type="InterPro" id="IPR027469">
    <property type="entry name" value="Cation_efflux_TMD_sf"/>
</dbReference>
<feature type="compositionally biased region" description="Basic and acidic residues" evidence="11">
    <location>
        <begin position="256"/>
        <end position="275"/>
    </location>
</feature>
<dbReference type="Pfam" id="PF01545">
    <property type="entry name" value="Cation_efflux"/>
    <property type="match status" value="1"/>
</dbReference>
<evidence type="ECO:0000256" key="11">
    <source>
        <dbReference type="SAM" id="MobiDB-lite"/>
    </source>
</evidence>
<evidence type="ECO:0000256" key="1">
    <source>
        <dbReference type="ARBA" id="ARBA00004146"/>
    </source>
</evidence>
<dbReference type="InterPro" id="IPR058533">
    <property type="entry name" value="Cation_efflux_TM"/>
</dbReference>
<dbReference type="GO" id="GO:0008324">
    <property type="term" value="F:monoatomic cation transmembrane transporter activity"/>
    <property type="evidence" value="ECO:0007669"/>
    <property type="project" value="InterPro"/>
</dbReference>
<proteinExistence type="inferred from homology"/>
<dbReference type="InterPro" id="IPR026765">
    <property type="entry name" value="Tmem163"/>
</dbReference>
<evidence type="ECO:0000313" key="14">
    <source>
        <dbReference type="EMBL" id="KJA23130.1"/>
    </source>
</evidence>
<dbReference type="GO" id="GO:0098771">
    <property type="term" value="P:inorganic ion homeostasis"/>
    <property type="evidence" value="ECO:0007669"/>
    <property type="project" value="UniProtKB-ARBA"/>
</dbReference>
<keyword evidence="7 12" id="KW-1133">Transmembrane helix</keyword>
<keyword evidence="5" id="KW-0967">Endosome</keyword>
<feature type="transmembrane region" description="Helical" evidence="12">
    <location>
        <begin position="40"/>
        <end position="62"/>
    </location>
</feature>
<keyword evidence="15" id="KW-1185">Reference proteome</keyword>
<feature type="transmembrane region" description="Helical" evidence="12">
    <location>
        <begin position="12"/>
        <end position="34"/>
    </location>
</feature>
<evidence type="ECO:0000256" key="8">
    <source>
        <dbReference type="ARBA" id="ARBA00023018"/>
    </source>
</evidence>
<sequence>MPSYRRLQQYAVAISVISVVYNGVEGGLSIGFGAESRSRSLIFFGIQSAIEVISALLVVWRFRKVAQPGEERASSLSEHDLKFEKVGTLGIGILLLALGIGTAASSAAVLAKHQEPDTSNASLIISASALAIMILIWLPKRYLAAALDSSTMRGEAVCSLSCVQLTFVLFVGSLVFRVWRGGWWIDGATALVLSVLFDWEGYKMVRWARSGQFTGGCCEDCRPKPEDSNSSGDAELGFPATDSKGSCCNDCAPKSTPEESEKRAKLDTTNDDKDGACCSDCANSEKGTEAGDT</sequence>
<name>A0A0D2PU22_HYPSF</name>
<comment type="similarity">
    <text evidence="3">Belongs to the TMEM163 family.</text>
</comment>
<keyword evidence="6" id="KW-0862">Zinc</keyword>
<feature type="transmembrane region" description="Helical" evidence="12">
    <location>
        <begin position="121"/>
        <end position="138"/>
    </location>
</feature>
<dbReference type="GO" id="GO:0031901">
    <property type="term" value="C:early endosome membrane"/>
    <property type="evidence" value="ECO:0007669"/>
    <property type="project" value="UniProtKB-SubCell"/>
</dbReference>
<evidence type="ECO:0000313" key="15">
    <source>
        <dbReference type="Proteomes" id="UP000054270"/>
    </source>
</evidence>
<evidence type="ECO:0000256" key="7">
    <source>
        <dbReference type="ARBA" id="ARBA00022989"/>
    </source>
</evidence>
<reference evidence="15" key="1">
    <citation type="submission" date="2014-04" db="EMBL/GenBank/DDBJ databases">
        <title>Evolutionary Origins and Diversification of the Mycorrhizal Mutualists.</title>
        <authorList>
            <consortium name="DOE Joint Genome Institute"/>
            <consortium name="Mycorrhizal Genomics Consortium"/>
            <person name="Kohler A."/>
            <person name="Kuo A."/>
            <person name="Nagy L.G."/>
            <person name="Floudas D."/>
            <person name="Copeland A."/>
            <person name="Barry K.W."/>
            <person name="Cichocki N."/>
            <person name="Veneault-Fourrey C."/>
            <person name="LaButti K."/>
            <person name="Lindquist E.A."/>
            <person name="Lipzen A."/>
            <person name="Lundell T."/>
            <person name="Morin E."/>
            <person name="Murat C."/>
            <person name="Riley R."/>
            <person name="Ohm R."/>
            <person name="Sun H."/>
            <person name="Tunlid A."/>
            <person name="Henrissat B."/>
            <person name="Grigoriev I.V."/>
            <person name="Hibbett D.S."/>
            <person name="Martin F."/>
        </authorList>
    </citation>
    <scope>NUCLEOTIDE SEQUENCE [LARGE SCALE GENOMIC DNA]</scope>
    <source>
        <strain evidence="15">FD-334 SS-4</strain>
    </source>
</reference>
<feature type="region of interest" description="Disordered" evidence="11">
    <location>
        <begin position="227"/>
        <end position="246"/>
    </location>
</feature>
<dbReference type="SUPFAM" id="SSF161111">
    <property type="entry name" value="Cation efflux protein transmembrane domain-like"/>
    <property type="match status" value="1"/>
</dbReference>
<evidence type="ECO:0000256" key="12">
    <source>
        <dbReference type="SAM" id="Phobius"/>
    </source>
</evidence>
<evidence type="ECO:0000256" key="5">
    <source>
        <dbReference type="ARBA" id="ARBA00022753"/>
    </source>
</evidence>
<dbReference type="Gene3D" id="1.20.1510.10">
    <property type="entry name" value="Cation efflux protein transmembrane domain"/>
    <property type="match status" value="1"/>
</dbReference>
<evidence type="ECO:0000256" key="2">
    <source>
        <dbReference type="ARBA" id="ARBA00004644"/>
    </source>
</evidence>
<dbReference type="EMBL" id="KN817545">
    <property type="protein sequence ID" value="KJA23130.1"/>
    <property type="molecule type" value="Genomic_DNA"/>
</dbReference>
<keyword evidence="4 12" id="KW-0812">Transmembrane</keyword>
<feature type="transmembrane region" description="Helical" evidence="12">
    <location>
        <begin position="158"/>
        <end position="176"/>
    </location>
</feature>
<evidence type="ECO:0000256" key="10">
    <source>
        <dbReference type="ARBA" id="ARBA00023329"/>
    </source>
</evidence>
<dbReference type="PANTHER" id="PTHR31937">
    <property type="entry name" value="TRANSMEMBRANE PROTEIN 163"/>
    <property type="match status" value="1"/>
</dbReference>
<keyword evidence="8" id="KW-0770">Synapse</keyword>
<dbReference type="OrthoDB" id="5980560at2759"/>
<dbReference type="PANTHER" id="PTHR31937:SF2">
    <property type="entry name" value="TRANSMEMBRANE PROTEIN 163"/>
    <property type="match status" value="1"/>
</dbReference>
<feature type="transmembrane region" description="Helical" evidence="12">
    <location>
        <begin position="182"/>
        <end position="199"/>
    </location>
</feature>
<feature type="transmembrane region" description="Helical" evidence="12">
    <location>
        <begin position="86"/>
        <end position="109"/>
    </location>
</feature>
<evidence type="ECO:0000256" key="3">
    <source>
        <dbReference type="ARBA" id="ARBA00008731"/>
    </source>
</evidence>